<feature type="domain" description="NTF2" evidence="2">
    <location>
        <begin position="8"/>
        <end position="120"/>
    </location>
</feature>
<dbReference type="InterPro" id="IPR045875">
    <property type="entry name" value="NTF2"/>
</dbReference>
<comment type="function">
    <text evidence="1">Has a role in nuclear-cytoplasmic transport of proteins and mRNAs.</text>
</comment>
<evidence type="ECO:0000313" key="3">
    <source>
        <dbReference type="EMBL" id="KAL1888494.1"/>
    </source>
</evidence>
<evidence type="ECO:0000256" key="1">
    <source>
        <dbReference type="RuleBase" id="RU369002"/>
    </source>
</evidence>
<dbReference type="SUPFAM" id="SSF54427">
    <property type="entry name" value="NTF2-like"/>
    <property type="match status" value="1"/>
</dbReference>
<gene>
    <name evidence="3" type="primary">NTF2</name>
    <name evidence="3" type="ORF">Sste5346_009538</name>
</gene>
<comment type="caution">
    <text evidence="3">The sequence shown here is derived from an EMBL/GenBank/DDBJ whole genome shotgun (WGS) entry which is preliminary data.</text>
</comment>
<keyword evidence="4" id="KW-1185">Reference proteome</keyword>
<evidence type="ECO:0000259" key="2">
    <source>
        <dbReference type="PROSITE" id="PS50177"/>
    </source>
</evidence>
<keyword evidence="1" id="KW-0813">Transport</keyword>
<dbReference type="CDD" id="cd00780">
    <property type="entry name" value="NTF2"/>
    <property type="match status" value="1"/>
</dbReference>
<dbReference type="EMBL" id="JAWCUI010000091">
    <property type="protein sequence ID" value="KAL1888494.1"/>
    <property type="molecule type" value="Genomic_DNA"/>
</dbReference>
<reference evidence="3 4" key="1">
    <citation type="journal article" date="2024" name="IMA Fungus">
        <title>IMA Genome - F19 : A genome assembly and annotation guide to empower mycologists, including annotated draft genome sequences of Ceratocystis pirilliformis, Diaporthe australafricana, Fusarium ophioides, Paecilomyces lecythidis, and Sporothrix stenoceras.</title>
        <authorList>
            <person name="Aylward J."/>
            <person name="Wilson A.M."/>
            <person name="Visagie C.M."/>
            <person name="Spraker J."/>
            <person name="Barnes I."/>
            <person name="Buitendag C."/>
            <person name="Ceriani C."/>
            <person name="Del Mar Angel L."/>
            <person name="du Plessis D."/>
            <person name="Fuchs T."/>
            <person name="Gasser K."/>
            <person name="Kramer D."/>
            <person name="Li W."/>
            <person name="Munsamy K."/>
            <person name="Piso A."/>
            <person name="Price J.L."/>
            <person name="Sonnekus B."/>
            <person name="Thomas C."/>
            <person name="van der Nest A."/>
            <person name="van Dijk A."/>
            <person name="van Heerden A."/>
            <person name="van Vuuren N."/>
            <person name="Yilmaz N."/>
            <person name="Duong T.A."/>
            <person name="van der Merwe N.A."/>
            <person name="Wingfield M.J."/>
            <person name="Wingfield B.D."/>
        </authorList>
    </citation>
    <scope>NUCLEOTIDE SEQUENCE [LARGE SCALE GENOMIC DNA]</scope>
    <source>
        <strain evidence="3 4">CMW 5346</strain>
    </source>
</reference>
<comment type="subcellular location">
    <subcellularLocation>
        <location evidence="1">Cytoplasm</location>
    </subcellularLocation>
    <subcellularLocation>
        <location evidence="1">Nucleus</location>
    </subcellularLocation>
</comment>
<organism evidence="3 4">
    <name type="scientific">Sporothrix stenoceras</name>
    <dbReference type="NCBI Taxonomy" id="5173"/>
    <lineage>
        <taxon>Eukaryota</taxon>
        <taxon>Fungi</taxon>
        <taxon>Dikarya</taxon>
        <taxon>Ascomycota</taxon>
        <taxon>Pezizomycotina</taxon>
        <taxon>Sordariomycetes</taxon>
        <taxon>Sordariomycetidae</taxon>
        <taxon>Ophiostomatales</taxon>
        <taxon>Ophiostomataceae</taxon>
        <taxon>Sporothrix</taxon>
    </lineage>
</organism>
<evidence type="ECO:0000313" key="4">
    <source>
        <dbReference type="Proteomes" id="UP001583186"/>
    </source>
</evidence>
<name>A0ABR3YK24_9PEZI</name>
<keyword evidence="1" id="KW-0963">Cytoplasm</keyword>
<protein>
    <recommendedName>
        <fullName evidence="1">Nuclear transport factor 2</fullName>
        <shortName evidence="1">NTF-2</shortName>
    </recommendedName>
</protein>
<dbReference type="Pfam" id="PF02136">
    <property type="entry name" value="NTF2"/>
    <property type="match status" value="1"/>
</dbReference>
<dbReference type="PANTHER" id="PTHR12612">
    <property type="entry name" value="NUCLEAR TRANSPORT FACTOR 2"/>
    <property type="match status" value="1"/>
</dbReference>
<keyword evidence="1" id="KW-0653">Protein transport</keyword>
<sequence>MASNFQAVAEQFVPFYYNTFDADRSQLQALYRDNSMLTFESASVLGAAAIVEKLKNLPFQRVKHVTSTIDPQPTIADGVIVLVTGQLQVDEEERPMNFTQVFHLAKDGDNYFVYNDVFKLIFG</sequence>
<dbReference type="Gene3D" id="3.10.450.50">
    <property type="match status" value="1"/>
</dbReference>
<dbReference type="InterPro" id="IPR018222">
    <property type="entry name" value="Nuclear_transport_factor_2_euk"/>
</dbReference>
<dbReference type="InterPro" id="IPR032710">
    <property type="entry name" value="NTF2-like_dom_sf"/>
</dbReference>
<dbReference type="Proteomes" id="UP001583186">
    <property type="component" value="Unassembled WGS sequence"/>
</dbReference>
<keyword evidence="1" id="KW-0539">Nucleus</keyword>
<dbReference type="PROSITE" id="PS50177">
    <property type="entry name" value="NTF2_DOMAIN"/>
    <property type="match status" value="1"/>
</dbReference>
<dbReference type="InterPro" id="IPR002075">
    <property type="entry name" value="NTF2_dom"/>
</dbReference>
<proteinExistence type="predicted"/>
<accession>A0ABR3YK24</accession>